<dbReference type="Gene3D" id="3.90.550.10">
    <property type="entry name" value="Spore Coat Polysaccharide Biosynthesis Protein SpsA, Chain A"/>
    <property type="match status" value="1"/>
</dbReference>
<accession>A0ABR8CKQ6</accession>
<organism evidence="1 2">
    <name type="scientific">Anabaena subtropica FACHB-260</name>
    <dbReference type="NCBI Taxonomy" id="2692884"/>
    <lineage>
        <taxon>Bacteria</taxon>
        <taxon>Bacillati</taxon>
        <taxon>Cyanobacteriota</taxon>
        <taxon>Cyanophyceae</taxon>
        <taxon>Nostocales</taxon>
        <taxon>Nostocaceae</taxon>
        <taxon>Anabaena</taxon>
    </lineage>
</organism>
<sequence>MSLKTPVGFLIFNRPDLTEQVFAAIAQAKPEKLFVIADGPRFPEEAEKCQQTRSIINKVDWDCEVFTNFSEINLGCGRREATGFDWVFSQVEEAIFLEDDTLPAPSFFSFCEAMLEHYRHDERIMHINGDNSVNHSRTEYSYYFSKYMHGWGWASWRRAWQHYDYYMKTWPEFKQQGLLELIFEDLYEQQYWTNLFDQMYEDPQVIDTWDYQWTYACWSQGGLVIAPNKNLITNLGFNRPDAAHTTGDSPRSKLATTDIWKIKHPPFIVRQTQADQHTFDYIFGGKQMRQQDQPLMKIRRRLSSVKKKLLFVS</sequence>
<reference evidence="1 2" key="1">
    <citation type="journal article" date="2020" name="ISME J.">
        <title>Comparative genomics reveals insights into cyanobacterial evolution and habitat adaptation.</title>
        <authorList>
            <person name="Chen M.Y."/>
            <person name="Teng W.K."/>
            <person name="Zhao L."/>
            <person name="Hu C.X."/>
            <person name="Zhou Y.K."/>
            <person name="Han B.P."/>
            <person name="Song L.R."/>
            <person name="Shu W.S."/>
        </authorList>
    </citation>
    <scope>NUCLEOTIDE SEQUENCE [LARGE SCALE GENOMIC DNA]</scope>
    <source>
        <strain evidence="1 2">FACHB-260</strain>
    </source>
</reference>
<name>A0ABR8CKQ6_9NOST</name>
<evidence type="ECO:0000313" key="1">
    <source>
        <dbReference type="EMBL" id="MBD2343418.1"/>
    </source>
</evidence>
<dbReference type="Proteomes" id="UP000607281">
    <property type="component" value="Unassembled WGS sequence"/>
</dbReference>
<dbReference type="RefSeq" id="WP_190405893.1">
    <property type="nucleotide sequence ID" value="NZ_JACJRF010000005.1"/>
</dbReference>
<dbReference type="InterPro" id="IPR029044">
    <property type="entry name" value="Nucleotide-diphossugar_trans"/>
</dbReference>
<keyword evidence="2" id="KW-1185">Reference proteome</keyword>
<comment type="caution">
    <text evidence="1">The sequence shown here is derived from an EMBL/GenBank/DDBJ whole genome shotgun (WGS) entry which is preliminary data.</text>
</comment>
<dbReference type="SUPFAM" id="SSF53448">
    <property type="entry name" value="Nucleotide-diphospho-sugar transferases"/>
    <property type="match status" value="1"/>
</dbReference>
<proteinExistence type="predicted"/>
<evidence type="ECO:0000313" key="2">
    <source>
        <dbReference type="Proteomes" id="UP000607281"/>
    </source>
</evidence>
<dbReference type="EMBL" id="JACJRF010000005">
    <property type="protein sequence ID" value="MBD2343418.1"/>
    <property type="molecule type" value="Genomic_DNA"/>
</dbReference>
<protein>
    <submittedName>
        <fullName evidence="1">Glycosyltransferase family 2 protein</fullName>
    </submittedName>
</protein>
<gene>
    <name evidence="1" type="ORF">H6G18_04555</name>
</gene>